<dbReference type="Gene3D" id="3.40.50.150">
    <property type="entry name" value="Vaccinia Virus protein VP39"/>
    <property type="match status" value="1"/>
</dbReference>
<comment type="similarity">
    <text evidence="2 6">Belongs to the UPF0677 family.</text>
</comment>
<dbReference type="EC" id="2.1.1.-" evidence="6"/>
<keyword evidence="3 6" id="KW-0489">Methyltransferase</keyword>
<reference evidence="9" key="1">
    <citation type="submission" date="2016-10" db="EMBL/GenBank/DDBJ databases">
        <authorList>
            <person name="Varghese N."/>
            <person name="Submissions S."/>
        </authorList>
    </citation>
    <scope>NUCLEOTIDE SEQUENCE [LARGE SCALE GENOMIC DNA]</scope>
    <source>
        <strain evidence="9">IMMIB L-1606</strain>
    </source>
</reference>
<dbReference type="AlphaFoldDB" id="A0A1H1WJJ8"/>
<evidence type="ECO:0000256" key="6">
    <source>
        <dbReference type="RuleBase" id="RU362030"/>
    </source>
</evidence>
<keyword evidence="4 8" id="KW-0808">Transferase</keyword>
<dbReference type="GO" id="GO:0008168">
    <property type="term" value="F:methyltransferase activity"/>
    <property type="evidence" value="ECO:0007669"/>
    <property type="project" value="UniProtKB-UniRule"/>
</dbReference>
<evidence type="ECO:0000256" key="3">
    <source>
        <dbReference type="ARBA" id="ARBA00022603"/>
    </source>
</evidence>
<dbReference type="Proteomes" id="UP000198751">
    <property type="component" value="Chromosome I"/>
</dbReference>
<evidence type="ECO:0000256" key="1">
    <source>
        <dbReference type="ARBA" id="ARBA00003907"/>
    </source>
</evidence>
<dbReference type="PANTHER" id="PTHR43619">
    <property type="entry name" value="S-ADENOSYL-L-METHIONINE-DEPENDENT METHYLTRANSFERASE YKTD-RELATED"/>
    <property type="match status" value="1"/>
</dbReference>
<evidence type="ECO:0000313" key="9">
    <source>
        <dbReference type="Proteomes" id="UP000198751"/>
    </source>
</evidence>
<dbReference type="InterPro" id="IPR007213">
    <property type="entry name" value="Ppm1/Ppm2/Tcmp"/>
</dbReference>
<dbReference type="PANTHER" id="PTHR43619:SF2">
    <property type="entry name" value="S-ADENOSYL-L-METHIONINE-DEPENDENT METHYLTRANSFERASES SUPERFAMILY PROTEIN"/>
    <property type="match status" value="1"/>
</dbReference>
<accession>A0A1H1WJJ8</accession>
<dbReference type="SUPFAM" id="SSF53335">
    <property type="entry name" value="S-adenosyl-L-methionine-dependent methyltransferases"/>
    <property type="match status" value="1"/>
</dbReference>
<dbReference type="NCBIfam" id="TIGR00027">
    <property type="entry name" value="mthyl_TIGR00027"/>
    <property type="match status" value="1"/>
</dbReference>
<evidence type="ECO:0000256" key="2">
    <source>
        <dbReference type="ARBA" id="ARBA00008138"/>
    </source>
</evidence>
<keyword evidence="9" id="KW-1185">Reference proteome</keyword>
<dbReference type="InterPro" id="IPR029063">
    <property type="entry name" value="SAM-dependent_MTases_sf"/>
</dbReference>
<dbReference type="RefSeq" id="WP_091718630.1">
    <property type="nucleotide sequence ID" value="NZ_LT629779.1"/>
</dbReference>
<protein>
    <recommendedName>
        <fullName evidence="6">S-adenosyl-L-methionine-dependent methyltransferase</fullName>
        <ecNumber evidence="6">2.1.1.-</ecNumber>
    </recommendedName>
</protein>
<evidence type="ECO:0000256" key="7">
    <source>
        <dbReference type="SAM" id="MobiDB-lite"/>
    </source>
</evidence>
<comment type="function">
    <text evidence="1 6">Exhibits S-adenosyl-L-methionine-dependent methyltransferase activity.</text>
</comment>
<evidence type="ECO:0000256" key="5">
    <source>
        <dbReference type="ARBA" id="ARBA00022691"/>
    </source>
</evidence>
<gene>
    <name evidence="8" type="ORF">SAMN04489743_1338</name>
</gene>
<organism evidence="8 9">
    <name type="scientific">Pseudarthrobacter equi</name>
    <dbReference type="NCBI Taxonomy" id="728066"/>
    <lineage>
        <taxon>Bacteria</taxon>
        <taxon>Bacillati</taxon>
        <taxon>Actinomycetota</taxon>
        <taxon>Actinomycetes</taxon>
        <taxon>Micrococcales</taxon>
        <taxon>Micrococcaceae</taxon>
        <taxon>Pseudarthrobacter</taxon>
    </lineage>
</organism>
<sequence>MADAEGTGFQDRGLPLTALAVAAGRAVESSRPDPLVRDPFAADLVLAAGSRVDMPTQWPASPADAPPFQQPLLLASIYIGMRTRFIDDFLRDGATAQTVILGAGLDTRAFRLDWPAGSRIFEIDSSNVLDFKDSVLTGLAATPGADRTILDADLSQPWRRHLVSAGFDPGRSTTWVLEGLLPYLDAAGQQAVLGEVAALSAPGSRAVIERAVPLPKTDDLDAQLQEFSLRTGLPMSELLARADPPDPVSVLEAAGWRCARHSVQDLCTAYGRVISLAESTSARPASGNARDAGAEPSSSARPGDQSRGGFVTAWL</sequence>
<dbReference type="InterPro" id="IPR011610">
    <property type="entry name" value="SAM_mthyl_Trfase_ML2640-like"/>
</dbReference>
<keyword evidence="5 6" id="KW-0949">S-adenosyl-L-methionine</keyword>
<name>A0A1H1WJJ8_9MICC</name>
<dbReference type="OrthoDB" id="9806164at2"/>
<dbReference type="Pfam" id="PF04072">
    <property type="entry name" value="LCM"/>
    <property type="match status" value="1"/>
</dbReference>
<evidence type="ECO:0000313" key="8">
    <source>
        <dbReference type="EMBL" id="SDS96830.1"/>
    </source>
</evidence>
<evidence type="ECO:0000256" key="4">
    <source>
        <dbReference type="ARBA" id="ARBA00022679"/>
    </source>
</evidence>
<dbReference type="GO" id="GO:0032259">
    <property type="term" value="P:methylation"/>
    <property type="evidence" value="ECO:0007669"/>
    <property type="project" value="UniProtKB-KW"/>
</dbReference>
<dbReference type="EMBL" id="LT629779">
    <property type="protein sequence ID" value="SDS96830.1"/>
    <property type="molecule type" value="Genomic_DNA"/>
</dbReference>
<feature type="region of interest" description="Disordered" evidence="7">
    <location>
        <begin position="281"/>
        <end position="315"/>
    </location>
</feature>
<proteinExistence type="inferred from homology"/>